<dbReference type="NCBIfam" id="NF004051">
    <property type="entry name" value="PRK05571.1"/>
    <property type="match status" value="1"/>
</dbReference>
<evidence type="ECO:0008006" key="4">
    <source>
        <dbReference type="Google" id="ProtNLM"/>
    </source>
</evidence>
<dbReference type="NCBIfam" id="TIGR00689">
    <property type="entry name" value="rpiB_lacA_lacB"/>
    <property type="match status" value="1"/>
</dbReference>
<gene>
    <name evidence="2" type="ORF">A2989_05345</name>
</gene>
<dbReference type="SUPFAM" id="SSF89623">
    <property type="entry name" value="Ribose/Galactose isomerase RpiB/AlsB"/>
    <property type="match status" value="1"/>
</dbReference>
<evidence type="ECO:0000313" key="3">
    <source>
        <dbReference type="Proteomes" id="UP000177080"/>
    </source>
</evidence>
<dbReference type="GO" id="GO:0009052">
    <property type="term" value="P:pentose-phosphate shunt, non-oxidative branch"/>
    <property type="evidence" value="ECO:0007669"/>
    <property type="project" value="TreeGrafter"/>
</dbReference>
<comment type="similarity">
    <text evidence="1">Belongs to the LacAB/RpiB family.</text>
</comment>
<evidence type="ECO:0000313" key="2">
    <source>
        <dbReference type="EMBL" id="OGD04424.1"/>
    </source>
</evidence>
<dbReference type="Pfam" id="PF02502">
    <property type="entry name" value="LacAB_rpiB"/>
    <property type="match status" value="1"/>
</dbReference>
<dbReference type="GO" id="GO:0019316">
    <property type="term" value="P:D-allose catabolic process"/>
    <property type="evidence" value="ECO:0007669"/>
    <property type="project" value="TreeGrafter"/>
</dbReference>
<comment type="caution">
    <text evidence="2">The sequence shown here is derived from an EMBL/GenBank/DDBJ whole genome shotgun (WGS) entry which is preliminary data.</text>
</comment>
<dbReference type="Gene3D" id="3.40.1400.10">
    <property type="entry name" value="Sugar-phosphate isomerase, RpiB/LacA/LacB"/>
    <property type="match status" value="1"/>
</dbReference>
<organism evidence="2 3">
    <name type="scientific">Candidatus Amesbacteria bacterium RIFCSPLOWO2_01_FULL_48_25</name>
    <dbReference type="NCBI Taxonomy" id="1797259"/>
    <lineage>
        <taxon>Bacteria</taxon>
        <taxon>Candidatus Amesiibacteriota</taxon>
    </lineage>
</organism>
<name>A0A1F4ZG47_9BACT</name>
<reference evidence="2 3" key="1">
    <citation type="journal article" date="2016" name="Nat. Commun.">
        <title>Thousands of microbial genomes shed light on interconnected biogeochemical processes in an aquifer system.</title>
        <authorList>
            <person name="Anantharaman K."/>
            <person name="Brown C.T."/>
            <person name="Hug L.A."/>
            <person name="Sharon I."/>
            <person name="Castelle C.J."/>
            <person name="Probst A.J."/>
            <person name="Thomas B.C."/>
            <person name="Singh A."/>
            <person name="Wilkins M.J."/>
            <person name="Karaoz U."/>
            <person name="Brodie E.L."/>
            <person name="Williams K.H."/>
            <person name="Hubbard S.S."/>
            <person name="Banfield J.F."/>
        </authorList>
    </citation>
    <scope>NUCLEOTIDE SEQUENCE [LARGE SCALE GENOMIC DNA]</scope>
</reference>
<evidence type="ECO:0000256" key="1">
    <source>
        <dbReference type="ARBA" id="ARBA00008754"/>
    </source>
</evidence>
<dbReference type="Proteomes" id="UP000177080">
    <property type="component" value="Unassembled WGS sequence"/>
</dbReference>
<dbReference type="PANTHER" id="PTHR30345">
    <property type="entry name" value="RIBOSE-5-PHOSPHATE ISOMERASE B"/>
    <property type="match status" value="1"/>
</dbReference>
<dbReference type="STRING" id="1797259.A2989_05345"/>
<dbReference type="InterPro" id="IPR036569">
    <property type="entry name" value="RpiB_LacA_LacB_sf"/>
</dbReference>
<dbReference type="GO" id="GO:0004751">
    <property type="term" value="F:ribose-5-phosphate isomerase activity"/>
    <property type="evidence" value="ECO:0007669"/>
    <property type="project" value="TreeGrafter"/>
</dbReference>
<dbReference type="AlphaFoldDB" id="A0A1F4ZG47"/>
<dbReference type="InterPro" id="IPR003500">
    <property type="entry name" value="RpiB_LacA_LacB"/>
</dbReference>
<protein>
    <recommendedName>
        <fullName evidence="4">Ribose-5-phosphate isomerase</fullName>
    </recommendedName>
</protein>
<proteinExistence type="inferred from homology"/>
<dbReference type="PANTHER" id="PTHR30345:SF0">
    <property type="entry name" value="DNA DAMAGE-REPAIR_TOLERATION PROTEIN DRT102"/>
    <property type="match status" value="1"/>
</dbReference>
<sequence length="156" mass="17589">MIYIGADHRGWELKAAISQFLKGREYEFHDVGAFKYDRDDDFVDFAVGVAQEVAKNPDKHMGIVICGSGAGVEIAANKVRGVRCGLGFETDQVSTARKDDNINVLALAADNVTEEEALKLVEKFLETEFVETDKYLRRIEKITRYEGQVFEKHQGR</sequence>
<dbReference type="EMBL" id="MEXN01000001">
    <property type="protein sequence ID" value="OGD04424.1"/>
    <property type="molecule type" value="Genomic_DNA"/>
</dbReference>
<dbReference type="PIRSF" id="PIRSF005384">
    <property type="entry name" value="RpiB_LacA_B"/>
    <property type="match status" value="1"/>
</dbReference>
<accession>A0A1F4ZG47</accession>